<reference evidence="4 5" key="1">
    <citation type="journal article" date="2019" name="Nat. Med.">
        <title>A library of human gut bacterial isolates paired with longitudinal multiomics data enables mechanistic microbiome research.</title>
        <authorList>
            <person name="Poyet M."/>
            <person name="Groussin M."/>
            <person name="Gibbons S.M."/>
            <person name="Avila-Pacheco J."/>
            <person name="Jiang X."/>
            <person name="Kearney S.M."/>
            <person name="Perrotta A.R."/>
            <person name="Berdy B."/>
            <person name="Zhao S."/>
            <person name="Lieberman T.D."/>
            <person name="Swanson P.K."/>
            <person name="Smith M."/>
            <person name="Roesemann S."/>
            <person name="Alexander J.E."/>
            <person name="Rich S.A."/>
            <person name="Livny J."/>
            <person name="Vlamakis H."/>
            <person name="Clish C."/>
            <person name="Bullock K."/>
            <person name="Deik A."/>
            <person name="Scott J."/>
            <person name="Pierce K.A."/>
            <person name="Xavier R.J."/>
            <person name="Alm E.J."/>
        </authorList>
    </citation>
    <scope>NUCLEOTIDE SEQUENCE [LARGE SCALE GENOMIC DNA]</scope>
    <source>
        <strain evidence="3 4">BIOML-A140</strain>
        <strain evidence="2 5">BIOML-A141</strain>
    </source>
</reference>
<name>A0A6I0ZHV9_PHOVU</name>
<dbReference type="Proteomes" id="UP000483142">
    <property type="component" value="Unassembled WGS sequence"/>
</dbReference>
<evidence type="ECO:0000313" key="2">
    <source>
        <dbReference type="EMBL" id="KAB6455328.1"/>
    </source>
</evidence>
<feature type="domain" description="Transposase IS701-like DDE" evidence="1">
    <location>
        <begin position="79"/>
        <end position="236"/>
    </location>
</feature>
<dbReference type="EMBL" id="WDBZ01000007">
    <property type="protein sequence ID" value="KAB6455328.1"/>
    <property type="molecule type" value="Genomic_DNA"/>
</dbReference>
<dbReference type="Pfam" id="PF13546">
    <property type="entry name" value="DDE_5"/>
    <property type="match status" value="1"/>
</dbReference>
<dbReference type="AlphaFoldDB" id="A0A6I0ZHV9"/>
<dbReference type="SUPFAM" id="SSF53098">
    <property type="entry name" value="Ribonuclease H-like"/>
    <property type="match status" value="1"/>
</dbReference>
<proteinExistence type="predicted"/>
<dbReference type="Proteomes" id="UP000468344">
    <property type="component" value="Unassembled WGS sequence"/>
</dbReference>
<accession>A0A6I0ZHV9</accession>
<organism evidence="3 4">
    <name type="scientific">Phocaeicola vulgatus</name>
    <name type="common">Bacteroides vulgatus</name>
    <dbReference type="NCBI Taxonomy" id="821"/>
    <lineage>
        <taxon>Bacteria</taxon>
        <taxon>Pseudomonadati</taxon>
        <taxon>Bacteroidota</taxon>
        <taxon>Bacteroidia</taxon>
        <taxon>Bacteroidales</taxon>
        <taxon>Bacteroidaceae</taxon>
        <taxon>Phocaeicola</taxon>
    </lineage>
</organism>
<dbReference type="InterPro" id="IPR012337">
    <property type="entry name" value="RNaseH-like_sf"/>
</dbReference>
<dbReference type="EMBL" id="WDBY01000008">
    <property type="protein sequence ID" value="KAB6479812.1"/>
    <property type="molecule type" value="Genomic_DNA"/>
</dbReference>
<comment type="caution">
    <text evidence="3">The sequence shown here is derived from an EMBL/GenBank/DDBJ whole genome shotgun (WGS) entry which is preliminary data.</text>
</comment>
<evidence type="ECO:0000313" key="5">
    <source>
        <dbReference type="Proteomes" id="UP000483142"/>
    </source>
</evidence>
<gene>
    <name evidence="3" type="ORF">GAZ06_06060</name>
    <name evidence="2" type="ORF">GAZ09_04865</name>
</gene>
<dbReference type="InterPro" id="IPR038721">
    <property type="entry name" value="IS701-like_DDE_dom"/>
</dbReference>
<sequence length="418" mass="47433">MKIKPLIQLREMISKALSGQANLSKSFQSFFIETMELILTHTGRLNFTQMARCGRSCESRFRQNFRKSFDWLSFNRSFLESTKGHRIAIAIDPCYISKSGKKTPGIDWFWSGCAAAMKKGLEILGISIVDADAKDSVFLKAEQTFTDKKRGRKPDCTKGMKDPDSLTGWYLRMLNRNCKQLLSICKLIVADAYFSKESFVSGVKSLGFNLISRFRDDVNLKYLYSGPKTGKRGRPQKFAGKVDVNNLDMNVFSEDYTAEGKLVYKMYTAVVWAVSLGCEVRVVLVDYEDAEKKRQTRKVFFSTDTAMSARDIFDIYRTRFQLEFVFRDAKQFTGLTHCQARNKEALSFAFNASLTSVNLARAFARQQGMALSVGSTKTLLHNAAMVDRFIAMSGKSPNMRLNNTDFKELLFYGVRAAV</sequence>
<evidence type="ECO:0000313" key="4">
    <source>
        <dbReference type="Proteomes" id="UP000468344"/>
    </source>
</evidence>
<evidence type="ECO:0000259" key="1">
    <source>
        <dbReference type="Pfam" id="PF13546"/>
    </source>
</evidence>
<evidence type="ECO:0000313" key="3">
    <source>
        <dbReference type="EMBL" id="KAB6479812.1"/>
    </source>
</evidence>
<protein>
    <submittedName>
        <fullName evidence="3">Transposase</fullName>
    </submittedName>
</protein>